<organism evidence="6 7">
    <name type="scientific">Cladobotryum mycophilum</name>
    <dbReference type="NCBI Taxonomy" id="491253"/>
    <lineage>
        <taxon>Eukaryota</taxon>
        <taxon>Fungi</taxon>
        <taxon>Dikarya</taxon>
        <taxon>Ascomycota</taxon>
        <taxon>Pezizomycotina</taxon>
        <taxon>Sordariomycetes</taxon>
        <taxon>Hypocreomycetidae</taxon>
        <taxon>Hypocreales</taxon>
        <taxon>Hypocreaceae</taxon>
        <taxon>Cladobotryum</taxon>
    </lineage>
</organism>
<keyword evidence="2 3" id="KW-0040">ANK repeat</keyword>
<feature type="repeat" description="ANK" evidence="3">
    <location>
        <begin position="1362"/>
        <end position="1394"/>
    </location>
</feature>
<reference evidence="6 7" key="1">
    <citation type="submission" date="2024-01" db="EMBL/GenBank/DDBJ databases">
        <title>Complete genome of Cladobotryum mycophilum ATHUM6906.</title>
        <authorList>
            <person name="Christinaki A.C."/>
            <person name="Myridakis A.I."/>
            <person name="Kouvelis V.N."/>
        </authorList>
    </citation>
    <scope>NUCLEOTIDE SEQUENCE [LARGE SCALE GENOMIC DNA]</scope>
    <source>
        <strain evidence="6 7">ATHUM6906</strain>
    </source>
</reference>
<evidence type="ECO:0000256" key="4">
    <source>
        <dbReference type="SAM" id="MobiDB-lite"/>
    </source>
</evidence>
<dbReference type="Gene3D" id="1.25.40.20">
    <property type="entry name" value="Ankyrin repeat-containing domain"/>
    <property type="match status" value="1"/>
</dbReference>
<evidence type="ECO:0000256" key="3">
    <source>
        <dbReference type="PROSITE-ProRule" id="PRU00023"/>
    </source>
</evidence>
<gene>
    <name evidence="6" type="ORF">PT974_07555</name>
</gene>
<evidence type="ECO:0000256" key="2">
    <source>
        <dbReference type="ARBA" id="ARBA00023043"/>
    </source>
</evidence>
<keyword evidence="5" id="KW-0472">Membrane</keyword>
<feature type="region of interest" description="Disordered" evidence="4">
    <location>
        <begin position="1446"/>
        <end position="1474"/>
    </location>
</feature>
<feature type="transmembrane region" description="Helical" evidence="5">
    <location>
        <begin position="271"/>
        <end position="294"/>
    </location>
</feature>
<dbReference type="InterPro" id="IPR002110">
    <property type="entry name" value="Ankyrin_rpt"/>
</dbReference>
<protein>
    <submittedName>
        <fullName evidence="6">Ankyrin-3-like protein</fullName>
    </submittedName>
</protein>
<name>A0ABR0SQX0_9HYPO</name>
<accession>A0ABR0SQX0</accession>
<dbReference type="InterPro" id="IPR036770">
    <property type="entry name" value="Ankyrin_rpt-contain_sf"/>
</dbReference>
<keyword evidence="5" id="KW-0812">Transmembrane</keyword>
<feature type="compositionally biased region" description="Basic and acidic residues" evidence="4">
    <location>
        <begin position="1446"/>
        <end position="1469"/>
    </location>
</feature>
<dbReference type="EMBL" id="JAVFKD010000012">
    <property type="protein sequence ID" value="KAK5994115.1"/>
    <property type="molecule type" value="Genomic_DNA"/>
</dbReference>
<dbReference type="PANTHER" id="PTHR24171">
    <property type="entry name" value="ANKYRIN REPEAT DOMAIN-CONTAINING PROTEIN 39-RELATED"/>
    <property type="match status" value="1"/>
</dbReference>
<evidence type="ECO:0000256" key="1">
    <source>
        <dbReference type="ARBA" id="ARBA00022737"/>
    </source>
</evidence>
<dbReference type="PROSITE" id="PS50088">
    <property type="entry name" value="ANK_REPEAT"/>
    <property type="match status" value="4"/>
</dbReference>
<feature type="repeat" description="ANK" evidence="3">
    <location>
        <begin position="1294"/>
        <end position="1326"/>
    </location>
</feature>
<dbReference type="SUPFAM" id="SSF48403">
    <property type="entry name" value="Ankyrin repeat"/>
    <property type="match status" value="1"/>
</dbReference>
<dbReference type="PRINTS" id="PR01415">
    <property type="entry name" value="ANKYRIN"/>
</dbReference>
<dbReference type="PROSITE" id="PS50297">
    <property type="entry name" value="ANK_REP_REGION"/>
    <property type="match status" value="4"/>
</dbReference>
<feature type="transmembrane region" description="Helical" evidence="5">
    <location>
        <begin position="398"/>
        <end position="417"/>
    </location>
</feature>
<comment type="caution">
    <text evidence="6">The sequence shown here is derived from an EMBL/GenBank/DDBJ whole genome shotgun (WGS) entry which is preliminary data.</text>
</comment>
<feature type="repeat" description="ANK" evidence="3">
    <location>
        <begin position="1261"/>
        <end position="1293"/>
    </location>
</feature>
<keyword evidence="7" id="KW-1185">Reference proteome</keyword>
<sequence length="1553" mass="174923">MCSCTWRRGDLYNNIFSDLGPLLSLFGDQVTMQFLSQALGLADCIVIAMAPLGILTILVSAIRVGGQPWLKAVIGRASENLSTAEKDLLSSTSDETCELWTGKNVVRCQGSADICEFILLWPEGLTTDSCPAVQIKELDADGAIKQQILVEKELSRWNRLQRTVKDSITGFARTLRFENEKQPDHSKAERGLYSRRSSVATMTTKGIIYEKTPSPNMFLNRHDSVNRNEIYFVAVLSILLQLGVLVFYVFMTYHPHFKLRFQKGNKPALEYPVFLTVIGTVMLSTGLLVCAHVIQRKSEEHCYITPDGQNVQIIWLQQGKTVNDQKFEPFATFLRDERKAIVTSRRRLCKRRKNYMGEQHDLDEDDLRVKLHSETLLGTAIGVTGYIMQLIGLRGMHWIAALVQFVATIVMTALRTWLRREALIGLGSEQLTPKFELDWLAVSLGNVGSAPWFLNMKKPKSSEESNRQIFSWTIICCLAHQIHFWFLGKKENQSAREGKQFIPWTIVNGIAGQKEKYRPLEPIPVPDTARTMVDDTKETVIEDMRELTSASLSVATSSISTSETGSVTIPEMQSEIENISKAQNVMGIRQQLCQIVAWGGPASVWSSSLARTIEGTMDILFPPDSTSSKRYKWSIDVLHNTTKPSEVSLELERSDRGGWKINTNKINAALSLWLYSAENQKRLEAERQKRLKAEKNCAARLRNGGKQQKNDPENADPRQQAALRLIGPKDNESLPELIRNLEWWSPEGLSRVLAVEQLKGSHQKRNIKCLQIERPRVVGCNSSGSAHNDVEMTEWAWCHAEKYDEDSRYRSELSLPYEPEAQHPQEEYIMENVNLAVESNDSLEKLYAKDLLFAFMCAAAGALKKPIQGETEIQRTTVEGPSAWKYYKLRNKNMERLAQEFHRNDFGTISEAYSSIIVPSLAMMGKLPDSVPLLRLGIDKANEYEKSQDWQHATEMYLHLWNRTRVFEHNGGYIFTKTVTAMMGFLRRIEEDLELREEEGRATYQVEEVAESLKEKLMSGEGNLSPLLLSLIRLYSTQGRPWEWNYGETAMTSPDPLDFRLGKLHILAMNPDLDGLSRQYLMALPEEIFNMQDVCDWTPLHYAAAVGPEWIVSDILTIDGVDPDARDLRQWTPLHYACLQGRKEVVTELLASNALPTAQGVDGVTPMHCAVRSGNLDVVETLLKEAPGGKYPKLLDFNERSPVHWAAIEGNALVMGAFKTGFKAKDAEGWGSLHLATIHQQPEIIELLYDKKIPKEPTDKKGRTPLILAAEWGKYKAAKALVSMGADVDSKGNAKRAALYYAVLNEHNDIAKLLLDKGADITAGSGSGKTMLYTAASRCSAEMIKLLLNKIPGAINTTEKTLEYTPLAAAVNSGRARITKLFITHGADVSVKDKWRNNLLHIAVNSTNSQKMEETVKILLEAKLDPTTKNKDGKTPLTLAEEKLAELQKRKRSSSTEENRRLEKEKKSENSSSDCWYRRQPNMLLRKHKTMRGNQRKSNDFTKRSLEFVASSLYKVSSSPMLPYSPLVSGHCPLSLTLLNVASVSVDFQRHCK</sequence>
<feature type="transmembrane region" description="Helical" evidence="5">
    <location>
        <begin position="230"/>
        <end position="251"/>
    </location>
</feature>
<keyword evidence="1" id="KW-0677">Repeat</keyword>
<dbReference type="SMART" id="SM00248">
    <property type="entry name" value="ANK"/>
    <property type="match status" value="10"/>
</dbReference>
<evidence type="ECO:0000256" key="5">
    <source>
        <dbReference type="SAM" id="Phobius"/>
    </source>
</evidence>
<proteinExistence type="predicted"/>
<dbReference type="Pfam" id="PF12796">
    <property type="entry name" value="Ank_2"/>
    <property type="match status" value="3"/>
</dbReference>
<dbReference type="Proteomes" id="UP001338125">
    <property type="component" value="Unassembled WGS sequence"/>
</dbReference>
<feature type="transmembrane region" description="Helical" evidence="5">
    <location>
        <begin position="38"/>
        <end position="62"/>
    </location>
</feature>
<evidence type="ECO:0000313" key="6">
    <source>
        <dbReference type="EMBL" id="KAK5994115.1"/>
    </source>
</evidence>
<keyword evidence="5" id="KW-1133">Transmembrane helix</keyword>
<evidence type="ECO:0000313" key="7">
    <source>
        <dbReference type="Proteomes" id="UP001338125"/>
    </source>
</evidence>
<feature type="repeat" description="ANK" evidence="3">
    <location>
        <begin position="1162"/>
        <end position="1184"/>
    </location>
</feature>